<reference evidence="1 2" key="1">
    <citation type="submission" date="2017-05" db="EMBL/GenBank/DDBJ databases">
        <title>Complete genome sequence of Meiothermus taiwanensis WR-220.</title>
        <authorList>
            <person name="Wu W.-L."/>
            <person name="Lo W.-S."/>
            <person name="Kuo C.-H."/>
            <person name="Wu S.-H."/>
        </authorList>
    </citation>
    <scope>NUCLEOTIDE SEQUENCE [LARGE SCALE GENOMIC DNA]</scope>
    <source>
        <strain evidence="1 2">WR-220</strain>
        <plasmid evidence="1 2">pMtWR-220</plasmid>
    </source>
</reference>
<organism evidence="1 2">
    <name type="scientific">Meiothermus taiwanensis WR-220</name>
    <dbReference type="NCBI Taxonomy" id="1339250"/>
    <lineage>
        <taxon>Bacteria</taxon>
        <taxon>Thermotogati</taxon>
        <taxon>Deinococcota</taxon>
        <taxon>Deinococci</taxon>
        <taxon>Thermales</taxon>
        <taxon>Thermaceae</taxon>
        <taxon>Meiothermus</taxon>
    </lineage>
</organism>
<geneLocation type="plasmid" evidence="1 2">
    <name>pMtWR-220</name>
</geneLocation>
<evidence type="ECO:0000313" key="1">
    <source>
        <dbReference type="EMBL" id="AWR88171.1"/>
    </source>
</evidence>
<proteinExistence type="predicted"/>
<keyword evidence="1" id="KW-0614">Plasmid</keyword>
<keyword evidence="2" id="KW-1185">Reference proteome</keyword>
<dbReference type="Proteomes" id="UP000263013">
    <property type="component" value="Plasmid pMtWR-220"/>
</dbReference>
<protein>
    <submittedName>
        <fullName evidence="1">Uncharacterized protein</fullName>
    </submittedName>
</protein>
<dbReference type="EMBL" id="CP021131">
    <property type="protein sequence ID" value="AWR88171.1"/>
    <property type="molecule type" value="Genomic_DNA"/>
</dbReference>
<evidence type="ECO:0000313" key="2">
    <source>
        <dbReference type="Proteomes" id="UP000263013"/>
    </source>
</evidence>
<dbReference type="RefSeq" id="WP_027888009.1">
    <property type="nucleotide sequence ID" value="NZ_CP021131.1"/>
</dbReference>
<sequence length="141" mass="15581">MSEITQEKDKSLGLFVAGLKTSKDKVKDRQAFVARSQAKYSAPLVGGFQMLGLGGSCGKPAFLLPFATRWTLEKVEALEAVAERFGMTMEYGAYPHLKLPNGTEIAAVHDWLHETHVYLRPSYERKEELIQAIAEAIKPAG</sequence>
<accession>A0ABM6WMM7</accession>
<gene>
    <name evidence="1" type="ORF">Mtai_v1c29530</name>
</gene>
<name>A0ABM6WMM7_9DEIN</name>